<proteinExistence type="predicted"/>
<dbReference type="Pfam" id="PF17645">
    <property type="entry name" value="Amdase"/>
    <property type="match status" value="1"/>
</dbReference>
<dbReference type="EMBL" id="JAUSRO010000015">
    <property type="protein sequence ID" value="MDP9901957.1"/>
    <property type="molecule type" value="Genomic_DNA"/>
</dbReference>
<dbReference type="RefSeq" id="WP_307691720.1">
    <property type="nucleotide sequence ID" value="NZ_JAUSRO010000015.1"/>
</dbReference>
<comment type="caution">
    <text evidence="1">The sequence shown here is derived from an EMBL/GenBank/DDBJ whole genome shotgun (WGS) entry which is preliminary data.</text>
</comment>
<gene>
    <name evidence="1" type="ORF">J2W36_004229</name>
</gene>
<dbReference type="Gene3D" id="3.40.50.12500">
    <property type="match status" value="1"/>
</dbReference>
<dbReference type="PANTHER" id="PTHR40267">
    <property type="entry name" value="BLR3294 PROTEIN"/>
    <property type="match status" value="1"/>
</dbReference>
<sequence>MSVPPVTMSSAHSRGGGYGWRMRLGMLLPSSNPVGEPEVAAMLPPGISLHTTRLKLAGSSAEELLAMTEKVEEGASLLADAGVDLIAFNCTAVSTFDEAMAENIRLRISAASGVPAISTADGILAGLKALGAKRVVLVTPYIDAVNEREIVFLARHGIEVLSHSGRGLAEGQGMASVEPGEWYRRAIGLQNEHADAYFLSCTAIRVLPVIEALERDLRKPVLTSNQALVWHALRTSGFRDAAPGLGRLFQF</sequence>
<dbReference type="Proteomes" id="UP001226867">
    <property type="component" value="Unassembled WGS sequence"/>
</dbReference>
<dbReference type="InterPro" id="IPR026286">
    <property type="entry name" value="MaiA/AMDase"/>
</dbReference>
<name>A0ABT9SF36_9BURK</name>
<evidence type="ECO:0000313" key="1">
    <source>
        <dbReference type="EMBL" id="MDP9901957.1"/>
    </source>
</evidence>
<reference evidence="1 2" key="1">
    <citation type="submission" date="2023-07" db="EMBL/GenBank/DDBJ databases">
        <title>Sorghum-associated microbial communities from plants grown in Nebraska, USA.</title>
        <authorList>
            <person name="Schachtman D."/>
        </authorList>
    </citation>
    <scope>NUCLEOTIDE SEQUENCE [LARGE SCALE GENOMIC DNA]</scope>
    <source>
        <strain evidence="1 2">DS1607</strain>
    </source>
</reference>
<dbReference type="PANTHER" id="PTHR40267:SF1">
    <property type="entry name" value="BLR3294 PROTEIN"/>
    <property type="match status" value="1"/>
</dbReference>
<dbReference type="GO" id="GO:0050076">
    <property type="term" value="F:maleate isomerase activity"/>
    <property type="evidence" value="ECO:0007669"/>
    <property type="project" value="UniProtKB-EC"/>
</dbReference>
<keyword evidence="1" id="KW-0413">Isomerase</keyword>
<dbReference type="PIRSF" id="PIRSF015736">
    <property type="entry name" value="MI"/>
    <property type="match status" value="1"/>
</dbReference>
<dbReference type="EC" id="5.2.1.1" evidence="1"/>
<dbReference type="InterPro" id="IPR053714">
    <property type="entry name" value="Iso_Racemase_Enz_sf"/>
</dbReference>
<accession>A0ABT9SF36</accession>
<organism evidence="1 2">
    <name type="scientific">Variovorax ginsengisoli</name>
    <dbReference type="NCBI Taxonomy" id="363844"/>
    <lineage>
        <taxon>Bacteria</taxon>
        <taxon>Pseudomonadati</taxon>
        <taxon>Pseudomonadota</taxon>
        <taxon>Betaproteobacteria</taxon>
        <taxon>Burkholderiales</taxon>
        <taxon>Comamonadaceae</taxon>
        <taxon>Variovorax</taxon>
    </lineage>
</organism>
<protein>
    <submittedName>
        <fullName evidence="1">Maleate isomerase</fullName>
        <ecNumber evidence="1">5.2.1.1</ecNumber>
    </submittedName>
</protein>
<keyword evidence="2" id="KW-1185">Reference proteome</keyword>
<evidence type="ECO:0000313" key="2">
    <source>
        <dbReference type="Proteomes" id="UP001226867"/>
    </source>
</evidence>